<sequence length="590" mass="63867">MPPKIKGTTMTKLTLSIICTAMVSWAVNANPQTSDSVAPESTTQVTEKQAVTAKEFMLAAAHPDAVKAGYDVLKRGGTAVDAMVTVQTVLGLVEPQSSGIGGGGFVVYYDATADHLTTFDGRETAPLSATPELFLDDHGQPLKFFDAVVGGRSVATPGTVMLMASMHERYGKEAWSELFAPAIELASNGFVVSQRMAASIERDKSYLSRYPATKSYFMDENGDPLKEGHLLINTAYAKTLKVIATDGQEAFYHGQIAKDIVNTVTSVKDNPGKLSLNDFATYKVVERDVVCSPYRQFDICGMGPPSSGALTVSQILGMVEHFNMASLGPKSAEAWQIIGDASRLAFADRGRYIADTDYVPMPQGLLEKSYLAQRAELIKSGQALTQVEPGKPSWDKPVEQADDQSIELPSTTHIVIADKYGNVLSMTSTVENGFGSRLMSNGFILNNELTDFSFVTHQDGYPIANRVEPGKRPRSSMAPTIVMKAGKPYMAVGSPGGSQIIGYVTKTLIAHLDWQLNIQDAIDYPNMVNRFGQFDIEQGSAAETMESELKKLGFDVNKRDLNSGLHGIVFTDEYMIGGADPRREGIVMGD</sequence>
<evidence type="ECO:0000256" key="9">
    <source>
        <dbReference type="RuleBase" id="RU368036"/>
    </source>
</evidence>
<accession>A0ABT7XZS9</accession>
<reference evidence="11" key="1">
    <citation type="submission" date="2024-05" db="EMBL/GenBank/DDBJ databases">
        <title>Genome Sequences of Four Agar- Degrading Marine Bacteria.</title>
        <authorList>
            <person name="Phillips E.K."/>
            <person name="Shaffer J.C."/>
            <person name="Henson M.W."/>
            <person name="Temperton B."/>
            <person name="Thrash C.J."/>
            <person name="Martin M.O."/>
        </authorList>
    </citation>
    <scope>NUCLEOTIDE SEQUENCE</scope>
    <source>
        <strain evidence="11">EKP203</strain>
    </source>
</reference>
<evidence type="ECO:0000313" key="12">
    <source>
        <dbReference type="Proteomes" id="UP001169719"/>
    </source>
</evidence>
<evidence type="ECO:0000256" key="4">
    <source>
        <dbReference type="ARBA" id="ARBA00022679"/>
    </source>
</evidence>
<comment type="PTM">
    <text evidence="9">Cleaved by autocatalysis into a large and a small subunit.</text>
</comment>
<keyword evidence="4 9" id="KW-0808">Transferase</keyword>
<dbReference type="InterPro" id="IPR043138">
    <property type="entry name" value="GGT_lsub"/>
</dbReference>
<dbReference type="RefSeq" id="WP_289962465.1">
    <property type="nucleotide sequence ID" value="NZ_JAUEOZ010000001.1"/>
</dbReference>
<dbReference type="EC" id="2.3.2.2" evidence="9"/>
<evidence type="ECO:0000256" key="3">
    <source>
        <dbReference type="ARBA" id="ARBA00009381"/>
    </source>
</evidence>
<protein>
    <recommendedName>
        <fullName evidence="9">Glutathione hydrolase proenzyme</fullName>
        <ecNumber evidence="9">2.3.2.2</ecNumber>
        <ecNumber evidence="9">3.4.19.13</ecNumber>
    </recommendedName>
    <component>
        <recommendedName>
            <fullName evidence="9">Glutathione hydrolase large chain</fullName>
        </recommendedName>
    </component>
    <component>
        <recommendedName>
            <fullName evidence="9">Glutathione hydrolase small chain</fullName>
        </recommendedName>
    </component>
</protein>
<comment type="subunit">
    <text evidence="9">This enzyme consists of two polypeptide chains, which are synthesized in precursor form from a single polypeptide.</text>
</comment>
<comment type="similarity">
    <text evidence="3 9">Belongs to the gamma-glutamyltransferase family.</text>
</comment>
<keyword evidence="7 9" id="KW-0012">Acyltransferase</keyword>
<evidence type="ECO:0000256" key="10">
    <source>
        <dbReference type="SAM" id="SignalP"/>
    </source>
</evidence>
<keyword evidence="5 9" id="KW-0378">Hydrolase</keyword>
<dbReference type="InterPro" id="IPR029055">
    <property type="entry name" value="Ntn_hydrolases_N"/>
</dbReference>
<feature type="chain" id="PRO_5045172770" description="Glutathione hydrolase proenzyme" evidence="10">
    <location>
        <begin position="30"/>
        <end position="590"/>
    </location>
</feature>
<evidence type="ECO:0000313" key="11">
    <source>
        <dbReference type="EMBL" id="MDN2481275.1"/>
    </source>
</evidence>
<keyword evidence="10" id="KW-0732">Signal</keyword>
<evidence type="ECO:0000256" key="6">
    <source>
        <dbReference type="ARBA" id="ARBA00023145"/>
    </source>
</evidence>
<dbReference type="EMBL" id="JAUEOZ010000001">
    <property type="protein sequence ID" value="MDN2481275.1"/>
    <property type="molecule type" value="Genomic_DNA"/>
</dbReference>
<evidence type="ECO:0000256" key="2">
    <source>
        <dbReference type="ARBA" id="ARBA00001089"/>
    </source>
</evidence>
<dbReference type="PRINTS" id="PR01210">
    <property type="entry name" value="GGTRANSPTASE"/>
</dbReference>
<dbReference type="Pfam" id="PF01019">
    <property type="entry name" value="G_glu_transpept"/>
    <property type="match status" value="1"/>
</dbReference>
<dbReference type="PANTHER" id="PTHR43199">
    <property type="entry name" value="GLUTATHIONE HYDROLASE"/>
    <property type="match status" value="1"/>
</dbReference>
<evidence type="ECO:0000256" key="8">
    <source>
        <dbReference type="ARBA" id="ARBA00047417"/>
    </source>
</evidence>
<evidence type="ECO:0000256" key="7">
    <source>
        <dbReference type="ARBA" id="ARBA00023315"/>
    </source>
</evidence>
<name>A0ABT7XZS9_9VIBR</name>
<comment type="catalytic activity">
    <reaction evidence="2 9">
        <text>glutathione + H2O = L-cysteinylglycine + L-glutamate</text>
        <dbReference type="Rhea" id="RHEA:28807"/>
        <dbReference type="ChEBI" id="CHEBI:15377"/>
        <dbReference type="ChEBI" id="CHEBI:29985"/>
        <dbReference type="ChEBI" id="CHEBI:57925"/>
        <dbReference type="ChEBI" id="CHEBI:61694"/>
        <dbReference type="EC" id="3.4.19.13"/>
    </reaction>
</comment>
<dbReference type="EC" id="3.4.19.13" evidence="9"/>
<dbReference type="Gene3D" id="1.10.246.130">
    <property type="match status" value="1"/>
</dbReference>
<dbReference type="Gene3D" id="3.60.20.40">
    <property type="match status" value="1"/>
</dbReference>
<dbReference type="InterPro" id="IPR051792">
    <property type="entry name" value="GGT_bact"/>
</dbReference>
<dbReference type="InterPro" id="IPR000101">
    <property type="entry name" value="GGT_peptidase"/>
</dbReference>
<feature type="signal peptide" evidence="10">
    <location>
        <begin position="1"/>
        <end position="29"/>
    </location>
</feature>
<dbReference type="NCBIfam" id="TIGR00066">
    <property type="entry name" value="g_glut_trans"/>
    <property type="match status" value="1"/>
</dbReference>
<comment type="caution">
    <text evidence="11">The sequence shown here is derived from an EMBL/GenBank/DDBJ whole genome shotgun (WGS) entry which is preliminary data.</text>
</comment>
<keyword evidence="12" id="KW-1185">Reference proteome</keyword>
<comment type="pathway">
    <text evidence="9">Sulfur metabolism; glutathione metabolism.</text>
</comment>
<dbReference type="SUPFAM" id="SSF56235">
    <property type="entry name" value="N-terminal nucleophile aminohydrolases (Ntn hydrolases)"/>
    <property type="match status" value="1"/>
</dbReference>
<keyword evidence="6 9" id="KW-0865">Zymogen</keyword>
<dbReference type="Proteomes" id="UP001169719">
    <property type="component" value="Unassembled WGS sequence"/>
</dbReference>
<keyword evidence="9" id="KW-0317">Glutathione biosynthesis</keyword>
<comment type="catalytic activity">
    <reaction evidence="1 9">
        <text>an S-substituted glutathione + H2O = an S-substituted L-cysteinylglycine + L-glutamate</text>
        <dbReference type="Rhea" id="RHEA:59468"/>
        <dbReference type="ChEBI" id="CHEBI:15377"/>
        <dbReference type="ChEBI" id="CHEBI:29985"/>
        <dbReference type="ChEBI" id="CHEBI:90779"/>
        <dbReference type="ChEBI" id="CHEBI:143103"/>
        <dbReference type="EC" id="3.4.19.13"/>
    </reaction>
</comment>
<gene>
    <name evidence="11" type="primary">ggt</name>
    <name evidence="11" type="ORF">QWJ08_07690</name>
</gene>
<dbReference type="GO" id="GO:0103068">
    <property type="term" value="F:leukotriene C4 gamma-glutamyl transferase activity"/>
    <property type="evidence" value="ECO:0007669"/>
    <property type="project" value="UniProtKB-EC"/>
</dbReference>
<dbReference type="PANTHER" id="PTHR43199:SF1">
    <property type="entry name" value="GLUTATHIONE HYDROLASE PROENZYME"/>
    <property type="match status" value="1"/>
</dbReference>
<evidence type="ECO:0000256" key="5">
    <source>
        <dbReference type="ARBA" id="ARBA00022801"/>
    </source>
</evidence>
<evidence type="ECO:0000256" key="1">
    <source>
        <dbReference type="ARBA" id="ARBA00001049"/>
    </source>
</evidence>
<organism evidence="11 12">
    <name type="scientific">Vibrio agarivorans</name>
    <dbReference type="NCBI Taxonomy" id="153622"/>
    <lineage>
        <taxon>Bacteria</taxon>
        <taxon>Pseudomonadati</taxon>
        <taxon>Pseudomonadota</taxon>
        <taxon>Gammaproteobacteria</taxon>
        <taxon>Vibrionales</taxon>
        <taxon>Vibrionaceae</taxon>
        <taxon>Vibrio</taxon>
    </lineage>
</organism>
<comment type="catalytic activity">
    <reaction evidence="8 9">
        <text>an N-terminal (5-L-glutamyl)-[peptide] + an alpha-amino acid = 5-L-glutamyl amino acid + an N-terminal L-alpha-aminoacyl-[peptide]</text>
        <dbReference type="Rhea" id="RHEA:23904"/>
        <dbReference type="Rhea" id="RHEA-COMP:9780"/>
        <dbReference type="Rhea" id="RHEA-COMP:9795"/>
        <dbReference type="ChEBI" id="CHEBI:77644"/>
        <dbReference type="ChEBI" id="CHEBI:78597"/>
        <dbReference type="ChEBI" id="CHEBI:78599"/>
        <dbReference type="ChEBI" id="CHEBI:78608"/>
        <dbReference type="EC" id="2.3.2.2"/>
    </reaction>
</comment>
<proteinExistence type="inferred from homology"/>
<dbReference type="InterPro" id="IPR043137">
    <property type="entry name" value="GGT_ssub_C"/>
</dbReference>